<accession>A0A9D4FHJ0</accession>
<comment type="caution">
    <text evidence="1">The sequence shown here is derived from an EMBL/GenBank/DDBJ whole genome shotgun (WGS) entry which is preliminary data.</text>
</comment>
<evidence type="ECO:0000313" key="1">
    <source>
        <dbReference type="EMBL" id="KAH3798983.1"/>
    </source>
</evidence>
<reference evidence="1" key="2">
    <citation type="submission" date="2020-11" db="EMBL/GenBank/DDBJ databases">
        <authorList>
            <person name="McCartney M.A."/>
            <person name="Auch B."/>
            <person name="Kono T."/>
            <person name="Mallez S."/>
            <person name="Becker A."/>
            <person name="Gohl D.M."/>
            <person name="Silverstein K.A.T."/>
            <person name="Koren S."/>
            <person name="Bechman K.B."/>
            <person name="Herman A."/>
            <person name="Abrahante J.E."/>
            <person name="Garbe J."/>
        </authorList>
    </citation>
    <scope>NUCLEOTIDE SEQUENCE</scope>
    <source>
        <strain evidence="1">Duluth1</strain>
        <tissue evidence="1">Whole animal</tissue>
    </source>
</reference>
<proteinExistence type="predicted"/>
<evidence type="ECO:0000313" key="2">
    <source>
        <dbReference type="Proteomes" id="UP000828390"/>
    </source>
</evidence>
<organism evidence="1 2">
    <name type="scientific">Dreissena polymorpha</name>
    <name type="common">Zebra mussel</name>
    <name type="synonym">Mytilus polymorpha</name>
    <dbReference type="NCBI Taxonomy" id="45954"/>
    <lineage>
        <taxon>Eukaryota</taxon>
        <taxon>Metazoa</taxon>
        <taxon>Spiralia</taxon>
        <taxon>Lophotrochozoa</taxon>
        <taxon>Mollusca</taxon>
        <taxon>Bivalvia</taxon>
        <taxon>Autobranchia</taxon>
        <taxon>Heteroconchia</taxon>
        <taxon>Euheterodonta</taxon>
        <taxon>Imparidentia</taxon>
        <taxon>Neoheterodontei</taxon>
        <taxon>Myida</taxon>
        <taxon>Dreissenoidea</taxon>
        <taxon>Dreissenidae</taxon>
        <taxon>Dreissena</taxon>
    </lineage>
</organism>
<protein>
    <submittedName>
        <fullName evidence="1">Uncharacterized protein</fullName>
    </submittedName>
</protein>
<dbReference type="Pfam" id="PF05804">
    <property type="entry name" value="KAP"/>
    <property type="match status" value="1"/>
</dbReference>
<dbReference type="EMBL" id="JAIWYP010000007">
    <property type="protein sequence ID" value="KAH3798983.1"/>
    <property type="molecule type" value="Genomic_DNA"/>
</dbReference>
<name>A0A9D4FHJ0_DREPO</name>
<dbReference type="AlphaFoldDB" id="A0A9D4FHJ0"/>
<gene>
    <name evidence="1" type="ORF">DPMN_152587</name>
</gene>
<sequence length="180" mass="20417">MWAKKIQLEKFRWHNSQWLEMVESRPGDEMADPYMYPEEGYAGYLQDADILDHPDLFYPAMRFHAVQINAGILKWVSSTSFGDTASCRTLNTTNIIDPCIVIASSSCRVVSVVVPGHGRSPDTRCMVELSVSQYGNGRYGRPIQLDEYDDYPQNYHYGPPEVADDGEEGYGGYGYHQGMR</sequence>
<keyword evidence="2" id="KW-1185">Reference proteome</keyword>
<dbReference type="Proteomes" id="UP000828390">
    <property type="component" value="Unassembled WGS sequence"/>
</dbReference>
<reference evidence="1" key="1">
    <citation type="journal article" date="2019" name="bioRxiv">
        <title>The Genome of the Zebra Mussel, Dreissena polymorpha: A Resource for Invasive Species Research.</title>
        <authorList>
            <person name="McCartney M.A."/>
            <person name="Auch B."/>
            <person name="Kono T."/>
            <person name="Mallez S."/>
            <person name="Zhang Y."/>
            <person name="Obille A."/>
            <person name="Becker A."/>
            <person name="Abrahante J.E."/>
            <person name="Garbe J."/>
            <person name="Badalamenti J.P."/>
            <person name="Herman A."/>
            <person name="Mangelson H."/>
            <person name="Liachko I."/>
            <person name="Sullivan S."/>
            <person name="Sone E.D."/>
            <person name="Koren S."/>
            <person name="Silverstein K.A.T."/>
            <person name="Beckman K.B."/>
            <person name="Gohl D.M."/>
        </authorList>
    </citation>
    <scope>NUCLEOTIDE SEQUENCE</scope>
    <source>
        <strain evidence="1">Duluth1</strain>
        <tissue evidence="1">Whole animal</tissue>
    </source>
</reference>